<dbReference type="EMBL" id="BAABCY010000068">
    <property type="protein sequence ID" value="GAA3574976.1"/>
    <property type="molecule type" value="Genomic_DNA"/>
</dbReference>
<dbReference type="InterPro" id="IPR006665">
    <property type="entry name" value="OmpA-like"/>
</dbReference>
<evidence type="ECO:0000256" key="1">
    <source>
        <dbReference type="ARBA" id="ARBA00004442"/>
    </source>
</evidence>
<organism evidence="7 8">
    <name type="scientific">Snuella lapsa</name>
    <dbReference type="NCBI Taxonomy" id="870481"/>
    <lineage>
        <taxon>Bacteria</taxon>
        <taxon>Pseudomonadati</taxon>
        <taxon>Bacteroidota</taxon>
        <taxon>Flavobacteriia</taxon>
        <taxon>Flavobacteriales</taxon>
        <taxon>Flavobacteriaceae</taxon>
        <taxon>Snuella</taxon>
    </lineage>
</organism>
<proteinExistence type="predicted"/>
<dbReference type="SUPFAM" id="SSF103088">
    <property type="entry name" value="OmpA-like"/>
    <property type="match status" value="1"/>
</dbReference>
<evidence type="ECO:0000256" key="3">
    <source>
        <dbReference type="ARBA" id="ARBA00023237"/>
    </source>
</evidence>
<dbReference type="PROSITE" id="PS51123">
    <property type="entry name" value="OMPA_2"/>
    <property type="match status" value="1"/>
</dbReference>
<comment type="subcellular location">
    <subcellularLocation>
        <location evidence="1">Cell outer membrane</location>
    </subcellularLocation>
</comment>
<evidence type="ECO:0000313" key="8">
    <source>
        <dbReference type="Proteomes" id="UP001500954"/>
    </source>
</evidence>
<feature type="region of interest" description="Disordered" evidence="5">
    <location>
        <begin position="64"/>
        <end position="96"/>
    </location>
</feature>
<dbReference type="Pfam" id="PF00691">
    <property type="entry name" value="OmpA"/>
    <property type="match status" value="1"/>
</dbReference>
<feature type="domain" description="OmpA-like" evidence="6">
    <location>
        <begin position="334"/>
        <end position="448"/>
    </location>
</feature>
<reference evidence="8" key="1">
    <citation type="journal article" date="2019" name="Int. J. Syst. Evol. Microbiol.">
        <title>The Global Catalogue of Microorganisms (GCM) 10K type strain sequencing project: providing services to taxonomists for standard genome sequencing and annotation.</title>
        <authorList>
            <consortium name="The Broad Institute Genomics Platform"/>
            <consortium name="The Broad Institute Genome Sequencing Center for Infectious Disease"/>
            <person name="Wu L."/>
            <person name="Ma J."/>
        </authorList>
    </citation>
    <scope>NUCLEOTIDE SEQUENCE [LARGE SCALE GENOMIC DNA]</scope>
    <source>
        <strain evidence="8">JCM 17111</strain>
    </source>
</reference>
<evidence type="ECO:0000313" key="7">
    <source>
        <dbReference type="EMBL" id="GAA3574976.1"/>
    </source>
</evidence>
<dbReference type="CDD" id="cd07185">
    <property type="entry name" value="OmpA_C-like"/>
    <property type="match status" value="1"/>
</dbReference>
<dbReference type="PANTHER" id="PTHR30329">
    <property type="entry name" value="STATOR ELEMENT OF FLAGELLAR MOTOR COMPLEX"/>
    <property type="match status" value="1"/>
</dbReference>
<dbReference type="Gene3D" id="3.30.1330.60">
    <property type="entry name" value="OmpA-like domain"/>
    <property type="match status" value="1"/>
</dbReference>
<dbReference type="RefSeq" id="WP_345006612.1">
    <property type="nucleotide sequence ID" value="NZ_BAABCY010000068.1"/>
</dbReference>
<dbReference type="InterPro" id="IPR006664">
    <property type="entry name" value="OMP_bac"/>
</dbReference>
<evidence type="ECO:0000259" key="6">
    <source>
        <dbReference type="PROSITE" id="PS51123"/>
    </source>
</evidence>
<gene>
    <name evidence="7" type="ORF">GCM10022395_25080</name>
</gene>
<keyword evidence="8" id="KW-1185">Reference proteome</keyword>
<protein>
    <recommendedName>
        <fullName evidence="6">OmpA-like domain-containing protein</fullName>
    </recommendedName>
</protein>
<feature type="compositionally biased region" description="Acidic residues" evidence="5">
    <location>
        <begin position="73"/>
        <end position="84"/>
    </location>
</feature>
<comment type="caution">
    <text evidence="7">The sequence shown here is derived from an EMBL/GenBank/DDBJ whole genome shotgun (WGS) entry which is preliminary data.</text>
</comment>
<dbReference type="Proteomes" id="UP001500954">
    <property type="component" value="Unassembled WGS sequence"/>
</dbReference>
<keyword evidence="2 4" id="KW-0472">Membrane</keyword>
<evidence type="ECO:0000256" key="4">
    <source>
        <dbReference type="PROSITE-ProRule" id="PRU00473"/>
    </source>
</evidence>
<dbReference type="InterPro" id="IPR036737">
    <property type="entry name" value="OmpA-like_sf"/>
</dbReference>
<name>A0ABP6Y1F2_9FLAO</name>
<evidence type="ECO:0000256" key="5">
    <source>
        <dbReference type="SAM" id="MobiDB-lite"/>
    </source>
</evidence>
<accession>A0ABP6Y1F2</accession>
<keyword evidence="3" id="KW-0998">Cell outer membrane</keyword>
<dbReference type="InterPro" id="IPR050330">
    <property type="entry name" value="Bact_OuterMem_StrucFunc"/>
</dbReference>
<dbReference type="PANTHER" id="PTHR30329:SF21">
    <property type="entry name" value="LIPOPROTEIN YIAD-RELATED"/>
    <property type="match status" value="1"/>
</dbReference>
<sequence>MKSKIIIFLIFSILNGFDSHSQIFKKIKQRAEEAAKQTVLRKVEEKTTEKTEKAMDTLFNVDKKLKKNKGSSENEDSNEGDDTLNDNTNNGENDSEFQDDTIELVEEPVAPPQVNKPWSKYNFVPGDHIIFHDDLNHEENGEFPSRWDLIKGNAENASFNNENIINLENGSIITPLMETDAYLPDVFTIEFDAYFDLEIMKNHLYNQVFKLRFWDGNSHSRLPNNESTYYPLHIYRFGALFDAKIKGQDRQFKNFEDTMMGMEPVWKHIAIAFNKRSLKVFVDEFRALNIPNLGFKPKKVSIEGYTHPHGKENFTIAIKNIRIAEGGKKLYDRVLTEGKIVTRGILFDINKSSIKPESSGVINEIAKMMQEHPDLKFRIEGHTDSDGSETHNNQLSEQRANAVKQALINLNIDASRMTIKGMGESVPVSDNNTPEGKANNRRVEFIKI</sequence>
<evidence type="ECO:0000256" key="2">
    <source>
        <dbReference type="ARBA" id="ARBA00023136"/>
    </source>
</evidence>
<dbReference type="PRINTS" id="PR01021">
    <property type="entry name" value="OMPADOMAIN"/>
</dbReference>